<evidence type="ECO:0000256" key="2">
    <source>
        <dbReference type="SAM" id="MobiDB-lite"/>
    </source>
</evidence>
<evidence type="ECO:0000256" key="1">
    <source>
        <dbReference type="SAM" id="Coils"/>
    </source>
</evidence>
<feature type="compositionally biased region" description="Basic and acidic residues" evidence="2">
    <location>
        <begin position="153"/>
        <end position="164"/>
    </location>
</feature>
<gene>
    <name evidence="3" type="ORF">Tco_1122216</name>
</gene>
<feature type="compositionally biased region" description="Basic and acidic residues" evidence="2">
    <location>
        <begin position="171"/>
        <end position="185"/>
    </location>
</feature>
<dbReference type="EMBL" id="BQNB010021377">
    <property type="protein sequence ID" value="GJU05786.1"/>
    <property type="molecule type" value="Genomic_DNA"/>
</dbReference>
<sequence length="223" mass="26273">MKEDEFVQKKQRIARDAEIAKQLQEEFDKERQEQEVIAEADQAHDINWSDHVVLRYHAVQNRSFSKAEVRKNMCIYLKNQGGYKQIHFKGMKYEDIRPIFERVWDQNHAFVPKDSEIGKEVMKRSGFDLQQESSKQDEEEIVQQDDVVAEQVVKESSRKAEGRLKIKTSKARKDKDKRQKNQDDPEKLTLMKYVEVISNSEEVINVIPLAIKSPIVSWKSYCK</sequence>
<dbReference type="Proteomes" id="UP001151760">
    <property type="component" value="Unassembled WGS sequence"/>
</dbReference>
<name>A0ABQ5IZW9_9ASTR</name>
<evidence type="ECO:0000313" key="3">
    <source>
        <dbReference type="EMBL" id="GJU05786.1"/>
    </source>
</evidence>
<keyword evidence="1" id="KW-0175">Coiled coil</keyword>
<keyword evidence="4" id="KW-1185">Reference proteome</keyword>
<reference evidence="3" key="1">
    <citation type="journal article" date="2022" name="Int. J. Mol. Sci.">
        <title>Draft Genome of Tanacetum Coccineum: Genomic Comparison of Closely Related Tanacetum-Family Plants.</title>
        <authorList>
            <person name="Yamashiro T."/>
            <person name="Shiraishi A."/>
            <person name="Nakayama K."/>
            <person name="Satake H."/>
        </authorList>
    </citation>
    <scope>NUCLEOTIDE SEQUENCE</scope>
</reference>
<comment type="caution">
    <text evidence="3">The sequence shown here is derived from an EMBL/GenBank/DDBJ whole genome shotgun (WGS) entry which is preliminary data.</text>
</comment>
<feature type="coiled-coil region" evidence="1">
    <location>
        <begin position="13"/>
        <end position="40"/>
    </location>
</feature>
<proteinExistence type="predicted"/>
<organism evidence="3 4">
    <name type="scientific">Tanacetum coccineum</name>
    <dbReference type="NCBI Taxonomy" id="301880"/>
    <lineage>
        <taxon>Eukaryota</taxon>
        <taxon>Viridiplantae</taxon>
        <taxon>Streptophyta</taxon>
        <taxon>Embryophyta</taxon>
        <taxon>Tracheophyta</taxon>
        <taxon>Spermatophyta</taxon>
        <taxon>Magnoliopsida</taxon>
        <taxon>eudicotyledons</taxon>
        <taxon>Gunneridae</taxon>
        <taxon>Pentapetalae</taxon>
        <taxon>asterids</taxon>
        <taxon>campanulids</taxon>
        <taxon>Asterales</taxon>
        <taxon>Asteraceae</taxon>
        <taxon>Asteroideae</taxon>
        <taxon>Anthemideae</taxon>
        <taxon>Anthemidinae</taxon>
        <taxon>Tanacetum</taxon>
    </lineage>
</organism>
<protein>
    <submittedName>
        <fullName evidence="3">Uncharacterized protein</fullName>
    </submittedName>
</protein>
<evidence type="ECO:0000313" key="4">
    <source>
        <dbReference type="Proteomes" id="UP001151760"/>
    </source>
</evidence>
<feature type="region of interest" description="Disordered" evidence="2">
    <location>
        <begin position="153"/>
        <end position="185"/>
    </location>
</feature>
<accession>A0ABQ5IZW9</accession>
<reference evidence="3" key="2">
    <citation type="submission" date="2022-01" db="EMBL/GenBank/DDBJ databases">
        <authorList>
            <person name="Yamashiro T."/>
            <person name="Shiraishi A."/>
            <person name="Satake H."/>
            <person name="Nakayama K."/>
        </authorList>
    </citation>
    <scope>NUCLEOTIDE SEQUENCE</scope>
</reference>